<dbReference type="InterPro" id="IPR029052">
    <property type="entry name" value="Metallo-depent_PP-like"/>
</dbReference>
<accession>A0A7X0HPT5</accession>
<proteinExistence type="predicted"/>
<sequence>MEILFIFAACLLLAACLITYMYREAFTNRVIYHDLEFAAFPKSFGKVRIFFISDIHRREVSHKVIEKIKGKADIVIIGGDLTEKGVPFERVQENLQALKTLGPVFFVWGNNDYEVEAPLLDALLLNQGVKALSNSSITFESETGDRLFLLGVDDISTNREDLEEALSETKEEGFRLFVSHNPQIRKRIRPEHGIHLMLSGHTHGGQIRLFGFGLYEKGGLIWEHGRTILISNGYGTTGVPLRLGARAETHLITLSHPSEII</sequence>
<keyword evidence="2" id="KW-0378">Hydrolase</keyword>
<dbReference type="SUPFAM" id="SSF56300">
    <property type="entry name" value="Metallo-dependent phosphatases"/>
    <property type="match status" value="1"/>
</dbReference>
<dbReference type="InterPro" id="IPR051158">
    <property type="entry name" value="Metallophosphoesterase_sf"/>
</dbReference>
<dbReference type="AlphaFoldDB" id="A0A7X0HPT5"/>
<comment type="caution">
    <text evidence="2">The sequence shown here is derived from an EMBL/GenBank/DDBJ whole genome shotgun (WGS) entry which is preliminary data.</text>
</comment>
<dbReference type="GO" id="GO:0008758">
    <property type="term" value="F:UDP-2,3-diacylglucosamine hydrolase activity"/>
    <property type="evidence" value="ECO:0007669"/>
    <property type="project" value="TreeGrafter"/>
</dbReference>
<protein>
    <submittedName>
        <fullName evidence="2">Putative MPP superfamily phosphohydrolase</fullName>
    </submittedName>
</protein>
<keyword evidence="3" id="KW-1185">Reference proteome</keyword>
<dbReference type="RefSeq" id="WP_184524068.1">
    <property type="nucleotide sequence ID" value="NZ_JACHGK010000003.1"/>
</dbReference>
<dbReference type="GO" id="GO:0009245">
    <property type="term" value="P:lipid A biosynthetic process"/>
    <property type="evidence" value="ECO:0007669"/>
    <property type="project" value="TreeGrafter"/>
</dbReference>
<dbReference type="Pfam" id="PF00149">
    <property type="entry name" value="Metallophos"/>
    <property type="match status" value="1"/>
</dbReference>
<evidence type="ECO:0000313" key="3">
    <source>
        <dbReference type="Proteomes" id="UP000531594"/>
    </source>
</evidence>
<dbReference type="PANTHER" id="PTHR31302:SF32">
    <property type="entry name" value="PHOSPHOESTERASE"/>
    <property type="match status" value="1"/>
</dbReference>
<dbReference type="InterPro" id="IPR004843">
    <property type="entry name" value="Calcineurin-like_PHP"/>
</dbReference>
<dbReference type="Gene3D" id="3.60.21.10">
    <property type="match status" value="1"/>
</dbReference>
<dbReference type="PANTHER" id="PTHR31302">
    <property type="entry name" value="TRANSMEMBRANE PROTEIN WITH METALLOPHOSPHOESTERASE DOMAIN-RELATED"/>
    <property type="match status" value="1"/>
</dbReference>
<dbReference type="Proteomes" id="UP000531594">
    <property type="component" value="Unassembled WGS sequence"/>
</dbReference>
<feature type="domain" description="Calcineurin-like phosphoesterase" evidence="1">
    <location>
        <begin position="48"/>
        <end position="204"/>
    </location>
</feature>
<reference evidence="2 3" key="1">
    <citation type="submission" date="2020-08" db="EMBL/GenBank/DDBJ databases">
        <title>Genomic Encyclopedia of Type Strains, Phase IV (KMG-IV): sequencing the most valuable type-strain genomes for metagenomic binning, comparative biology and taxonomic classification.</title>
        <authorList>
            <person name="Goeker M."/>
        </authorList>
    </citation>
    <scope>NUCLEOTIDE SEQUENCE [LARGE SCALE GENOMIC DNA]</scope>
    <source>
        <strain evidence="2 3">DSM 5391</strain>
    </source>
</reference>
<dbReference type="GO" id="GO:0016020">
    <property type="term" value="C:membrane"/>
    <property type="evidence" value="ECO:0007669"/>
    <property type="project" value="GOC"/>
</dbReference>
<evidence type="ECO:0000313" key="2">
    <source>
        <dbReference type="EMBL" id="MBB6444728.1"/>
    </source>
</evidence>
<name>A0A7X0HPT5_9BACI</name>
<organism evidence="2 3">
    <name type="scientific">Bacillus benzoevorans</name>
    <dbReference type="NCBI Taxonomy" id="1456"/>
    <lineage>
        <taxon>Bacteria</taxon>
        <taxon>Bacillati</taxon>
        <taxon>Bacillota</taxon>
        <taxon>Bacilli</taxon>
        <taxon>Bacillales</taxon>
        <taxon>Bacillaceae</taxon>
        <taxon>Bacillus</taxon>
    </lineage>
</organism>
<gene>
    <name evidence="2" type="ORF">HNR53_001337</name>
</gene>
<dbReference type="EMBL" id="JACHGK010000003">
    <property type="protein sequence ID" value="MBB6444728.1"/>
    <property type="molecule type" value="Genomic_DNA"/>
</dbReference>
<evidence type="ECO:0000259" key="1">
    <source>
        <dbReference type="Pfam" id="PF00149"/>
    </source>
</evidence>